<feature type="chain" id="PRO_5034959197" description="Secreted protein" evidence="1">
    <location>
        <begin position="19"/>
        <end position="75"/>
    </location>
</feature>
<dbReference type="AlphaFoldDB" id="A0A8E2AKW7"/>
<feature type="signal peptide" evidence="1">
    <location>
        <begin position="1"/>
        <end position="18"/>
    </location>
</feature>
<organism evidence="2 3">
    <name type="scientific">Obba rivulosa</name>
    <dbReference type="NCBI Taxonomy" id="1052685"/>
    <lineage>
        <taxon>Eukaryota</taxon>
        <taxon>Fungi</taxon>
        <taxon>Dikarya</taxon>
        <taxon>Basidiomycota</taxon>
        <taxon>Agaricomycotina</taxon>
        <taxon>Agaricomycetes</taxon>
        <taxon>Polyporales</taxon>
        <taxon>Gelatoporiaceae</taxon>
        <taxon>Obba</taxon>
    </lineage>
</organism>
<evidence type="ECO:0000313" key="2">
    <source>
        <dbReference type="EMBL" id="OCH85234.1"/>
    </source>
</evidence>
<proteinExistence type="predicted"/>
<evidence type="ECO:0000256" key="1">
    <source>
        <dbReference type="SAM" id="SignalP"/>
    </source>
</evidence>
<protein>
    <recommendedName>
        <fullName evidence="4">Secreted protein</fullName>
    </recommendedName>
</protein>
<name>A0A8E2AKW7_9APHY</name>
<reference evidence="2 3" key="1">
    <citation type="submission" date="2016-07" db="EMBL/GenBank/DDBJ databases">
        <title>Draft genome of the white-rot fungus Obba rivulosa 3A-2.</title>
        <authorList>
            <consortium name="DOE Joint Genome Institute"/>
            <person name="Miettinen O."/>
            <person name="Riley R."/>
            <person name="Acob R."/>
            <person name="Barry K."/>
            <person name="Cullen D."/>
            <person name="De Vries R."/>
            <person name="Hainaut M."/>
            <person name="Hatakka A."/>
            <person name="Henrissat B."/>
            <person name="Hilden K."/>
            <person name="Kuo R."/>
            <person name="Labutti K."/>
            <person name="Lipzen A."/>
            <person name="Makela M.R."/>
            <person name="Sandor L."/>
            <person name="Spatafora J.W."/>
            <person name="Grigoriev I.V."/>
            <person name="Hibbett D.S."/>
        </authorList>
    </citation>
    <scope>NUCLEOTIDE SEQUENCE [LARGE SCALE GENOMIC DNA]</scope>
    <source>
        <strain evidence="2 3">3A-2</strain>
    </source>
</reference>
<dbReference type="EMBL" id="KV722599">
    <property type="protein sequence ID" value="OCH85234.1"/>
    <property type="molecule type" value="Genomic_DNA"/>
</dbReference>
<dbReference type="Proteomes" id="UP000250043">
    <property type="component" value="Unassembled WGS sequence"/>
</dbReference>
<accession>A0A8E2AKW7</accession>
<sequence>MWTVSMSLVAFIHVLPNAFRIFSTFPRAPSPSPKRADYVTVTSSDGDCPFPTRVGANNALRESDHIPPVEVEEIE</sequence>
<keyword evidence="1" id="KW-0732">Signal</keyword>
<evidence type="ECO:0008006" key="4">
    <source>
        <dbReference type="Google" id="ProtNLM"/>
    </source>
</evidence>
<keyword evidence="3" id="KW-1185">Reference proteome</keyword>
<gene>
    <name evidence="2" type="ORF">OBBRIDRAFT_329295</name>
</gene>
<evidence type="ECO:0000313" key="3">
    <source>
        <dbReference type="Proteomes" id="UP000250043"/>
    </source>
</evidence>